<dbReference type="OrthoDB" id="6510177at2759"/>
<keyword evidence="3" id="KW-0812">Transmembrane</keyword>
<organism evidence="5 6">
    <name type="scientific">Mytilus galloprovincialis</name>
    <name type="common">Mediterranean mussel</name>
    <dbReference type="NCBI Taxonomy" id="29158"/>
    <lineage>
        <taxon>Eukaryota</taxon>
        <taxon>Metazoa</taxon>
        <taxon>Spiralia</taxon>
        <taxon>Lophotrochozoa</taxon>
        <taxon>Mollusca</taxon>
        <taxon>Bivalvia</taxon>
        <taxon>Autobranchia</taxon>
        <taxon>Pteriomorphia</taxon>
        <taxon>Mytilida</taxon>
        <taxon>Mytiloidea</taxon>
        <taxon>Mytilidae</taxon>
        <taxon>Mytilinae</taxon>
        <taxon>Mytilus</taxon>
    </lineage>
</organism>
<proteinExistence type="inferred from homology"/>
<dbReference type="Pfam" id="PF03372">
    <property type="entry name" value="Exo_endo_phos"/>
    <property type="match status" value="1"/>
</dbReference>
<dbReference type="AlphaFoldDB" id="A0A8B6GL49"/>
<feature type="transmembrane region" description="Helical" evidence="3">
    <location>
        <begin position="396"/>
        <end position="422"/>
    </location>
</feature>
<dbReference type="GO" id="GO:0003824">
    <property type="term" value="F:catalytic activity"/>
    <property type="evidence" value="ECO:0007669"/>
    <property type="project" value="InterPro"/>
</dbReference>
<comment type="caution">
    <text evidence="5">The sequence shown here is derived from an EMBL/GenBank/DDBJ whole genome shotgun (WGS) entry which is preliminary data.</text>
</comment>
<dbReference type="PROSITE" id="PS50156">
    <property type="entry name" value="SSD"/>
    <property type="match status" value="1"/>
</dbReference>
<keyword evidence="3" id="KW-0472">Membrane</keyword>
<dbReference type="InterPro" id="IPR005135">
    <property type="entry name" value="Endo/exonuclease/phosphatase"/>
</dbReference>
<dbReference type="InterPro" id="IPR036691">
    <property type="entry name" value="Endo/exonu/phosph_ase_sf"/>
</dbReference>
<feature type="transmembrane region" description="Helical" evidence="3">
    <location>
        <begin position="472"/>
        <end position="496"/>
    </location>
</feature>
<evidence type="ECO:0000256" key="1">
    <source>
        <dbReference type="ARBA" id="ARBA00005585"/>
    </source>
</evidence>
<gene>
    <name evidence="5" type="ORF">MGAL_10B044442</name>
</gene>
<keyword evidence="6" id="KW-1185">Reference proteome</keyword>
<dbReference type="EMBL" id="UYJE01008623">
    <property type="protein sequence ID" value="VDI65464.1"/>
    <property type="molecule type" value="Genomic_DNA"/>
</dbReference>
<dbReference type="PANTHER" id="PTHR10796:SF130">
    <property type="entry name" value="PATCHED DOMAIN-CONTAINING PROTEIN 3-LIKE PROTEIN"/>
    <property type="match status" value="1"/>
</dbReference>
<feature type="transmembrane region" description="Helical" evidence="3">
    <location>
        <begin position="848"/>
        <end position="869"/>
    </location>
</feature>
<feature type="transmembrane region" description="Helical" evidence="3">
    <location>
        <begin position="881"/>
        <end position="904"/>
    </location>
</feature>
<dbReference type="SUPFAM" id="SSF56219">
    <property type="entry name" value="DNase I-like"/>
    <property type="match status" value="1"/>
</dbReference>
<feature type="transmembrane region" description="Helical" evidence="3">
    <location>
        <begin position="790"/>
        <end position="809"/>
    </location>
</feature>
<feature type="region of interest" description="Disordered" evidence="2">
    <location>
        <begin position="955"/>
        <end position="1010"/>
    </location>
</feature>
<dbReference type="PANTHER" id="PTHR10796">
    <property type="entry name" value="PATCHED-RELATED"/>
    <property type="match status" value="1"/>
</dbReference>
<dbReference type="InterPro" id="IPR051697">
    <property type="entry name" value="Patched_domain-protein"/>
</dbReference>
<evidence type="ECO:0000313" key="6">
    <source>
        <dbReference type="Proteomes" id="UP000596742"/>
    </source>
</evidence>
<feature type="transmembrane region" description="Helical" evidence="3">
    <location>
        <begin position="573"/>
        <end position="595"/>
    </location>
</feature>
<feature type="transmembrane region" description="Helical" evidence="3">
    <location>
        <begin position="916"/>
        <end position="945"/>
    </location>
</feature>
<dbReference type="Gene3D" id="3.60.10.10">
    <property type="entry name" value="Endonuclease/exonuclease/phosphatase"/>
    <property type="match status" value="1"/>
</dbReference>
<dbReference type="SUPFAM" id="SSF82866">
    <property type="entry name" value="Multidrug efflux transporter AcrB transmembrane domain"/>
    <property type="match status" value="2"/>
</dbReference>
<sequence>MCIKVSKQLSISSWNVNGLFKRISGNRVCKLDDDNICQIMTADIVGLSETHIPTNEILNYDGYKCFVNCRSSDSNKVRGGLATFFKKEILSGVKLMDKTMDDIMWFKLDKTFFSFDRNVFLCFLYIPPSNSSYTLRTNFDKQIFEKLEADIAKYSISGDVILMGDLNAHINCKELDFITNEVDDSLDNFLPTNYVADSVCKFRNTQVHQKTNNYGKLILDLCTESQLRILNGRTLGDSKGSGSNCLVNSILELWSYDETTIMAASQADIKTKINTATTSPMYFNSYDATTVLGGKVYDGSGHIDSATATKMTWFIQGDDAVKDQAEAWEQQLIDLGQKGHSDISTTYVFAIRSFSDEAGGAIRGDIAFLSAGYVIVIVYITIMLGKFNCLEQRFGLAIAGVVVVGMSIGICFSLASLCGFKYGPLHSVLPFLLLGIGVDDMFVIVGALKNLSDEQQKLPLNERIGKALRHSGASITVTSLTDIMAFFIGATTLLPALRSFCIFAAFGIIALYGLSTTFFVSAMTVDVKRAAARLNACCCFYKHKPEYKPNNCSQKEYLPAFILKFYAPNLLKFPVKIVVLVLTAGLFGLTIWGTVNLEQKFEEKWFLPSDSYAYDYLTASDKYFSSGQEQAGVYCKNIDYFGKKTEMESLYTQLTASNYVVNGTVDSWFKSYTDWLSTTSDASVIAQIDATTKYPLDSTKFYDLLYQFVTTESAGLRFSRNLKFSNTSSVLGLTGSKISFYHPSVKDTVEGFNVLDGIQSLVAGVAGSDCFPYSQIHLTWESNKVIRQELYRNIALAAVCVFIICLVLIANIWTSLMVFSCVALTFVNVGGFMHFWGLTIDVVTCVQLILAIGLAVDYSAHIGHCFMTFQGGRNERVKATLVEIGGPVISGGFSTFLAFVLLAVSKSYVFTTFFKVLFLVVIFGLFHGLVYLPVLLSMIGPGAYFSADRRYQHDKKERDEENGVDNYAMEKQFPPPDYDNETKDKVYIPPPDYTPPLTRKYSNRVSPEKR</sequence>
<dbReference type="Proteomes" id="UP000596742">
    <property type="component" value="Unassembled WGS sequence"/>
</dbReference>
<feature type="transmembrane region" description="Helical" evidence="3">
    <location>
        <begin position="502"/>
        <end position="525"/>
    </location>
</feature>
<dbReference type="InterPro" id="IPR053958">
    <property type="entry name" value="HMGCR/SNAP/NPC1-like_SSD"/>
</dbReference>
<protein>
    <recommendedName>
        <fullName evidence="4">SSD domain-containing protein</fullName>
    </recommendedName>
</protein>
<accession>A0A8B6GL49</accession>
<evidence type="ECO:0000256" key="3">
    <source>
        <dbReference type="SAM" id="Phobius"/>
    </source>
</evidence>
<dbReference type="Gene3D" id="1.20.1640.10">
    <property type="entry name" value="Multidrug efflux transporter AcrB transmembrane domain"/>
    <property type="match status" value="2"/>
</dbReference>
<evidence type="ECO:0000259" key="4">
    <source>
        <dbReference type="PROSITE" id="PS50156"/>
    </source>
</evidence>
<comment type="similarity">
    <text evidence="1">Belongs to the patched family.</text>
</comment>
<evidence type="ECO:0000313" key="5">
    <source>
        <dbReference type="EMBL" id="VDI65464.1"/>
    </source>
</evidence>
<feature type="transmembrane region" description="Helical" evidence="3">
    <location>
        <begin position="366"/>
        <end position="384"/>
    </location>
</feature>
<dbReference type="Pfam" id="PF12349">
    <property type="entry name" value="Sterol-sensing"/>
    <property type="match status" value="1"/>
</dbReference>
<dbReference type="InterPro" id="IPR000731">
    <property type="entry name" value="SSD"/>
</dbReference>
<name>A0A8B6GL49_MYTGA</name>
<keyword evidence="3" id="KW-1133">Transmembrane helix</keyword>
<dbReference type="GO" id="GO:0016020">
    <property type="term" value="C:membrane"/>
    <property type="evidence" value="ECO:0007669"/>
    <property type="project" value="TreeGrafter"/>
</dbReference>
<reference evidence="5" key="1">
    <citation type="submission" date="2018-11" db="EMBL/GenBank/DDBJ databases">
        <authorList>
            <person name="Alioto T."/>
            <person name="Alioto T."/>
        </authorList>
    </citation>
    <scope>NUCLEOTIDE SEQUENCE</scope>
</reference>
<evidence type="ECO:0000256" key="2">
    <source>
        <dbReference type="SAM" id="MobiDB-lite"/>
    </source>
</evidence>
<feature type="transmembrane region" description="Helical" evidence="3">
    <location>
        <begin position="816"/>
        <end position="836"/>
    </location>
</feature>
<feature type="domain" description="SSD" evidence="4">
    <location>
        <begin position="365"/>
        <end position="525"/>
    </location>
</feature>